<dbReference type="AlphaFoldDB" id="A0A5P6VMZ2"/>
<reference evidence="3" key="1">
    <citation type="submission" date="2019-08" db="EMBL/GenBank/DDBJ databases">
        <title>Complete Genome Sequence of the Polysaccharide-Degrading Rumen Bacterium Pseudobutyrivibrio xylanivorans MA3014.</title>
        <authorList>
            <person name="Palevich N."/>
            <person name="Maclean P.H."/>
            <person name="Kelly W.J."/>
            <person name="Leahy S.C."/>
            <person name="Rakonjac J."/>
            <person name="Attwood G.T."/>
        </authorList>
    </citation>
    <scope>NUCLEOTIDE SEQUENCE [LARGE SCALE GENOMIC DNA]</scope>
    <source>
        <strain evidence="3">MA3014</strain>
    </source>
</reference>
<dbReference type="RefSeq" id="WP_151622532.1">
    <property type="nucleotide sequence ID" value="NZ_CP043028.1"/>
</dbReference>
<sequence length="341" mass="40233">MKYFKYDSSTSLEDIDNQYRALLKKYNYKDSNNEKILAEIDNEYSAVVAQAKYDSGYRTLGQSIVESFQDGARKKQDKRDVIEQIRKSKYTKSDLELILKDFQNYIREEVKYTLKGSSYIFLKYLIEYGDDVRVYNFLVIRPKKYGYYNFLTDDADVIKQKIELSDQREQTIEHLRLRLSSCVLYLSKNDKDKANERLSTIEGKLTDFYIKQFLKSEKEYVDTIDEHKALKKARNKVREVKSFYKLVKTVYILLWVIAVVVILMSQLRGIDLDALLALGLIFGYVELSAFIIYKFLLRAMPVEADRRSVKNHRWYTDEEIKNGIRGQKGILAFIRVLIKQV</sequence>
<evidence type="ECO:0000313" key="2">
    <source>
        <dbReference type="EMBL" id="QFJ54036.1"/>
    </source>
</evidence>
<dbReference type="Proteomes" id="UP000327030">
    <property type="component" value="Chromosome 1"/>
</dbReference>
<gene>
    <name evidence="2" type="ORF">FXF36_03695</name>
</gene>
<dbReference type="EMBL" id="CP043028">
    <property type="protein sequence ID" value="QFJ54036.1"/>
    <property type="molecule type" value="Genomic_DNA"/>
</dbReference>
<feature type="transmembrane region" description="Helical" evidence="1">
    <location>
        <begin position="274"/>
        <end position="297"/>
    </location>
</feature>
<evidence type="ECO:0000313" key="3">
    <source>
        <dbReference type="Proteomes" id="UP000327030"/>
    </source>
</evidence>
<accession>A0A5P6VMZ2</accession>
<evidence type="ECO:0000256" key="1">
    <source>
        <dbReference type="SAM" id="Phobius"/>
    </source>
</evidence>
<feature type="transmembrane region" description="Helical" evidence="1">
    <location>
        <begin position="246"/>
        <end position="268"/>
    </location>
</feature>
<organism evidence="2 3">
    <name type="scientific">Pseudobutyrivibrio xylanivorans</name>
    <dbReference type="NCBI Taxonomy" id="185007"/>
    <lineage>
        <taxon>Bacteria</taxon>
        <taxon>Bacillati</taxon>
        <taxon>Bacillota</taxon>
        <taxon>Clostridia</taxon>
        <taxon>Lachnospirales</taxon>
        <taxon>Lachnospiraceae</taxon>
        <taxon>Pseudobutyrivibrio</taxon>
    </lineage>
</organism>
<proteinExistence type="predicted"/>
<name>A0A5P6VMZ2_PSEXY</name>
<dbReference type="KEGG" id="pxv:FXF36_03695"/>
<keyword evidence="1" id="KW-0812">Transmembrane</keyword>
<evidence type="ECO:0008006" key="4">
    <source>
        <dbReference type="Google" id="ProtNLM"/>
    </source>
</evidence>
<protein>
    <recommendedName>
        <fullName evidence="4">J domain-containing protein</fullName>
    </recommendedName>
</protein>
<keyword evidence="1" id="KW-1133">Transmembrane helix</keyword>
<keyword evidence="1" id="KW-0472">Membrane</keyword>